<dbReference type="Gene3D" id="1.10.45.10">
    <property type="entry name" value="Vanillyl-alcohol Oxidase, Chain A, domain 4"/>
    <property type="match status" value="1"/>
</dbReference>
<dbReference type="PANTHER" id="PTHR11748">
    <property type="entry name" value="D-LACTATE DEHYDROGENASE"/>
    <property type="match status" value="1"/>
</dbReference>
<dbReference type="PROSITE" id="PS00198">
    <property type="entry name" value="4FE4S_FER_1"/>
    <property type="match status" value="1"/>
</dbReference>
<evidence type="ECO:0000256" key="6">
    <source>
        <dbReference type="ARBA" id="ARBA00023004"/>
    </source>
</evidence>
<dbReference type="InterPro" id="IPR009051">
    <property type="entry name" value="Helical_ferredxn"/>
</dbReference>
<dbReference type="InterPro" id="IPR016169">
    <property type="entry name" value="FAD-bd_PCMH_sub2"/>
</dbReference>
<accession>A0ABS0BXX4</accession>
<evidence type="ECO:0000313" key="11">
    <source>
        <dbReference type="Proteomes" id="UP001193680"/>
    </source>
</evidence>
<dbReference type="SUPFAM" id="SSF46548">
    <property type="entry name" value="alpha-helical ferredoxin"/>
    <property type="match status" value="1"/>
</dbReference>
<evidence type="ECO:0000259" key="9">
    <source>
        <dbReference type="PROSITE" id="PS51387"/>
    </source>
</evidence>
<dbReference type="Gene3D" id="3.30.70.2740">
    <property type="match status" value="1"/>
</dbReference>
<evidence type="ECO:0000256" key="1">
    <source>
        <dbReference type="ARBA" id="ARBA00001974"/>
    </source>
</evidence>
<keyword evidence="11" id="KW-1185">Reference proteome</keyword>
<evidence type="ECO:0000256" key="3">
    <source>
        <dbReference type="ARBA" id="ARBA00022723"/>
    </source>
</evidence>
<keyword evidence="4" id="KW-0274">FAD</keyword>
<dbReference type="EMBL" id="JACBGI020000023">
    <property type="protein sequence ID" value="MBF6058635.1"/>
    <property type="molecule type" value="Genomic_DNA"/>
</dbReference>
<dbReference type="InterPro" id="IPR016164">
    <property type="entry name" value="FAD-linked_Oxase-like_C"/>
</dbReference>
<dbReference type="Proteomes" id="UP001193680">
    <property type="component" value="Unassembled WGS sequence"/>
</dbReference>
<evidence type="ECO:0000259" key="8">
    <source>
        <dbReference type="PROSITE" id="PS51379"/>
    </source>
</evidence>
<dbReference type="Gene3D" id="3.30.465.10">
    <property type="match status" value="1"/>
</dbReference>
<name>A0ABS0BXX4_9GAMM</name>
<dbReference type="RefSeq" id="WP_185978781.1">
    <property type="nucleotide sequence ID" value="NZ_JACBGI020000023.1"/>
</dbReference>
<dbReference type="PROSITE" id="PS51379">
    <property type="entry name" value="4FE4S_FER_2"/>
    <property type="match status" value="1"/>
</dbReference>
<dbReference type="InterPro" id="IPR017896">
    <property type="entry name" value="4Fe4S_Fe-S-bd"/>
</dbReference>
<dbReference type="Pfam" id="PF02913">
    <property type="entry name" value="FAD-oxidase_C"/>
    <property type="match status" value="1"/>
</dbReference>
<evidence type="ECO:0000256" key="5">
    <source>
        <dbReference type="ARBA" id="ARBA00023002"/>
    </source>
</evidence>
<keyword evidence="5" id="KW-0560">Oxidoreductase</keyword>
<comment type="caution">
    <text evidence="10">The sequence shown here is derived from an EMBL/GenBank/DDBJ whole genome shotgun (WGS) entry which is preliminary data.</text>
</comment>
<evidence type="ECO:0000256" key="4">
    <source>
        <dbReference type="ARBA" id="ARBA00022827"/>
    </source>
</evidence>
<dbReference type="PROSITE" id="PS51387">
    <property type="entry name" value="FAD_PCMH"/>
    <property type="match status" value="1"/>
</dbReference>
<dbReference type="InterPro" id="IPR016171">
    <property type="entry name" value="Vanillyl_alc_oxidase_C-sub2"/>
</dbReference>
<proteinExistence type="predicted"/>
<comment type="cofactor">
    <cofactor evidence="1">
        <name>FAD</name>
        <dbReference type="ChEBI" id="CHEBI:57692"/>
    </cofactor>
</comment>
<keyword evidence="7" id="KW-0411">Iron-sulfur</keyword>
<dbReference type="InterPro" id="IPR036318">
    <property type="entry name" value="FAD-bd_PCMH-like_sf"/>
</dbReference>
<evidence type="ECO:0000256" key="7">
    <source>
        <dbReference type="ARBA" id="ARBA00023014"/>
    </source>
</evidence>
<organism evidence="10 11">
    <name type="scientific">Thiomicrorhabdus heinhorstiae</name>
    <dbReference type="NCBI Taxonomy" id="2748010"/>
    <lineage>
        <taxon>Bacteria</taxon>
        <taxon>Pseudomonadati</taxon>
        <taxon>Pseudomonadota</taxon>
        <taxon>Gammaproteobacteria</taxon>
        <taxon>Thiotrichales</taxon>
        <taxon>Piscirickettsiaceae</taxon>
        <taxon>Thiomicrorhabdus</taxon>
    </lineage>
</organism>
<sequence length="942" mass="105264">MNNSIKTISNDASVFEIPAERFICPESLTDLTHQVEACLRLALPITMRAGGTSLGGQAIGSGAVIDVSKHLTHILDYRPDEKEVDVEPGVIQDDLNAFVRKDGLRFAPDTSTSNRAMIGGMIGNNSCGSYSVYYGTTREYVKSIEVVLADGSETIFEPLTPQKLREKLELQSFEGNIYRTIFNLLERHGKTILEHYPHPSIKRRNTGYALDELYRHHQPFNPDGRPFNLAPLICGSEGTLAVIKKATLNLVKTPKFQQLICAHFDSVEKAMKVVNHLLEFRPAAIELIDKATLDGTKTNLQQQQNRFWIDGDPLAVLVIELFDEDENSLTKRLIEQQQWLLQNGSYSVPVIDRADSAKIWEVRKAGLGMLMGKVTRKKAVAVIEDAAVPVTSLYDYYQDVRNLMAELGVGCVYYGHASVGLIHIRPELDLATSEGKQLFRTIAERNSTLVKKYRGALSGEHGDGRIRAPFLKEQVGEQVYAWLLELKRAFDPHNLLNPGVILGNVSITENLRADRQPRQSLTTAFDWSGDLSLMDAVEKCNGAGACRKSSGLMCPSYQATREENYSTRGRANLLRHALTEPDPRQALSHPELKDALELCLGCKGCKSQCPANVDMARLKAEVLYQSRKFLDLSRLALKHYGRLMKLGALFPRLFNGIQSLALVKRLMGVDPRRNLPSVRAESLQVWWGKQKPFSDSRAPRIWVLCDLFSQYQEPQVGQAVLNSLQKLGLSVQPLFMAQSPRALISKGLLLEARAALLDVAEQLLEVREEDYLIGIEPSELLVWRDEAKDLLAKAPQSTALEKMPVWRSNIQSFEEFILSYVELEKLPRLRTSPRKVWLHVHCHQKSLAKPLDSQRALQWIEGLQVEMISSGCCGMSGEFGYKHYDVSKTIAEQALLPALQNASDGDWIVATGTSCRHQVADLGGYQALHIAQVFEQVLSAAD</sequence>
<dbReference type="Gene3D" id="1.10.1060.10">
    <property type="entry name" value="Alpha-helical ferredoxin"/>
    <property type="match status" value="1"/>
</dbReference>
<feature type="domain" description="FAD-binding PCMH-type" evidence="9">
    <location>
        <begin position="15"/>
        <end position="253"/>
    </location>
</feature>
<evidence type="ECO:0000313" key="10">
    <source>
        <dbReference type="EMBL" id="MBF6058635.1"/>
    </source>
</evidence>
<dbReference type="InterPro" id="IPR016166">
    <property type="entry name" value="FAD-bd_PCMH"/>
</dbReference>
<protein>
    <submittedName>
        <fullName evidence="10">FAD-binding oxidoreductase</fullName>
    </submittedName>
</protein>
<reference evidence="10 11" key="1">
    <citation type="submission" date="2020-11" db="EMBL/GenBank/DDBJ databases">
        <title>Sulfur oxidizing isolate from Hospital Hole Sinkhole.</title>
        <authorList>
            <person name="Scott K.M."/>
        </authorList>
    </citation>
    <scope>NUCLEOTIDE SEQUENCE [LARGE SCALE GENOMIC DNA]</scope>
    <source>
        <strain evidence="10 11">HH1</strain>
    </source>
</reference>
<dbReference type="PANTHER" id="PTHR11748:SF119">
    <property type="entry name" value="D-2-HYDROXYGLUTARATE DEHYDROGENASE"/>
    <property type="match status" value="1"/>
</dbReference>
<feature type="domain" description="4Fe-4S ferredoxin-type" evidence="8">
    <location>
        <begin position="588"/>
        <end position="621"/>
    </location>
</feature>
<dbReference type="SUPFAM" id="SSF55103">
    <property type="entry name" value="FAD-linked oxidases, C-terminal domain"/>
    <property type="match status" value="1"/>
</dbReference>
<keyword evidence="2" id="KW-0285">Flavoprotein</keyword>
<dbReference type="InterPro" id="IPR006094">
    <property type="entry name" value="Oxid_FAD_bind_N"/>
</dbReference>
<dbReference type="Pfam" id="PF13183">
    <property type="entry name" value="Fer4_8"/>
    <property type="match status" value="1"/>
</dbReference>
<dbReference type="SUPFAM" id="SSF56176">
    <property type="entry name" value="FAD-binding/transporter-associated domain-like"/>
    <property type="match status" value="1"/>
</dbReference>
<keyword evidence="6" id="KW-0408">Iron</keyword>
<dbReference type="InterPro" id="IPR017900">
    <property type="entry name" value="4Fe4S_Fe_S_CS"/>
</dbReference>
<gene>
    <name evidence="10" type="ORF">H8792_009805</name>
</gene>
<dbReference type="Pfam" id="PF01565">
    <property type="entry name" value="FAD_binding_4"/>
    <property type="match status" value="1"/>
</dbReference>
<dbReference type="InterPro" id="IPR004113">
    <property type="entry name" value="FAD-bd_oxidored_4_C"/>
</dbReference>
<evidence type="ECO:0000256" key="2">
    <source>
        <dbReference type="ARBA" id="ARBA00022630"/>
    </source>
</evidence>
<keyword evidence="3" id="KW-0479">Metal-binding</keyword>